<keyword evidence="3" id="KW-1185">Reference proteome</keyword>
<sequence>MSRGDRRNGCGRVPSARGRQSSGLIRLTAPPQWPIIPALSASTQFCPHFHLPTSPHLHISTAERVVVSNSSVSSSAASFGVSSSLNSLNDSQARLAGATCRQSLQSTFSAILIIIIPLIINSSSSSSSSSNSRRGFPLSPRPSSSADETKSVYIIPSEGIHTDRGRLLKAITLTRLPVFPVDLVYSTSSSLYPPPSPPNPVLSLPPPPSPPSPPASPPPLSPPNPLPSLPPTPTPPPPPL</sequence>
<protein>
    <submittedName>
        <fullName evidence="2">Uncharacterized protein</fullName>
    </submittedName>
</protein>
<feature type="compositionally biased region" description="Low complexity" evidence="1">
    <location>
        <begin position="123"/>
        <end position="132"/>
    </location>
</feature>
<evidence type="ECO:0000313" key="2">
    <source>
        <dbReference type="EMBL" id="VEL10796.1"/>
    </source>
</evidence>
<reference evidence="2" key="1">
    <citation type="submission" date="2018-11" db="EMBL/GenBank/DDBJ databases">
        <authorList>
            <consortium name="Pathogen Informatics"/>
        </authorList>
    </citation>
    <scope>NUCLEOTIDE SEQUENCE</scope>
</reference>
<name>A0A448WFX2_9PLAT</name>
<dbReference type="Proteomes" id="UP000784294">
    <property type="component" value="Unassembled WGS sequence"/>
</dbReference>
<accession>A0A448WFX2</accession>
<dbReference type="EMBL" id="CAAALY010009978">
    <property type="protein sequence ID" value="VEL10796.1"/>
    <property type="molecule type" value="Genomic_DNA"/>
</dbReference>
<evidence type="ECO:0000256" key="1">
    <source>
        <dbReference type="SAM" id="MobiDB-lite"/>
    </source>
</evidence>
<feature type="compositionally biased region" description="Pro residues" evidence="1">
    <location>
        <begin position="192"/>
        <end position="240"/>
    </location>
</feature>
<feature type="non-terminal residue" evidence="2">
    <location>
        <position position="1"/>
    </location>
</feature>
<dbReference type="AlphaFoldDB" id="A0A448WFX2"/>
<feature type="region of interest" description="Disordered" evidence="1">
    <location>
        <begin position="123"/>
        <end position="150"/>
    </location>
</feature>
<comment type="caution">
    <text evidence="2">The sequence shown here is derived from an EMBL/GenBank/DDBJ whole genome shotgun (WGS) entry which is preliminary data.</text>
</comment>
<feature type="region of interest" description="Disordered" evidence="1">
    <location>
        <begin position="189"/>
        <end position="240"/>
    </location>
</feature>
<feature type="region of interest" description="Disordered" evidence="1">
    <location>
        <begin position="1"/>
        <end position="21"/>
    </location>
</feature>
<evidence type="ECO:0000313" key="3">
    <source>
        <dbReference type="Proteomes" id="UP000784294"/>
    </source>
</evidence>
<gene>
    <name evidence="2" type="ORF">PXEA_LOCUS4236</name>
</gene>
<organism evidence="2 3">
    <name type="scientific">Protopolystoma xenopodis</name>
    <dbReference type="NCBI Taxonomy" id="117903"/>
    <lineage>
        <taxon>Eukaryota</taxon>
        <taxon>Metazoa</taxon>
        <taxon>Spiralia</taxon>
        <taxon>Lophotrochozoa</taxon>
        <taxon>Platyhelminthes</taxon>
        <taxon>Monogenea</taxon>
        <taxon>Polyopisthocotylea</taxon>
        <taxon>Polystomatidea</taxon>
        <taxon>Polystomatidae</taxon>
        <taxon>Protopolystoma</taxon>
    </lineage>
</organism>
<proteinExistence type="predicted"/>